<evidence type="ECO:0000313" key="4">
    <source>
        <dbReference type="Proteomes" id="UP001138757"/>
    </source>
</evidence>
<evidence type="ECO:0000256" key="1">
    <source>
        <dbReference type="ARBA" id="ARBA00007847"/>
    </source>
</evidence>
<dbReference type="Pfam" id="PF01177">
    <property type="entry name" value="Asp_Glu_race"/>
    <property type="match status" value="1"/>
</dbReference>
<keyword evidence="2 3" id="KW-0413">Isomerase</keyword>
<comment type="caution">
    <text evidence="3">The sequence shown here is derived from an EMBL/GenBank/DDBJ whole genome shotgun (WGS) entry which is preliminary data.</text>
</comment>
<dbReference type="RefSeq" id="WP_214621523.1">
    <property type="nucleotide sequence ID" value="NZ_JAHGAW010000001.1"/>
</dbReference>
<dbReference type="Proteomes" id="UP001138757">
    <property type="component" value="Unassembled WGS sequence"/>
</dbReference>
<proteinExistence type="inferred from homology"/>
<protein>
    <submittedName>
        <fullName evidence="3">Amino acid racemase</fullName>
        <ecNumber evidence="3">5.1.1.-</ecNumber>
    </submittedName>
</protein>
<dbReference type="EC" id="5.1.1.-" evidence="3"/>
<dbReference type="InterPro" id="IPR004380">
    <property type="entry name" value="Asp_race"/>
</dbReference>
<organism evidence="3 4">
    <name type="scientific">Sphingobium nicotianae</name>
    <dbReference type="NCBI Taxonomy" id="2782607"/>
    <lineage>
        <taxon>Bacteria</taxon>
        <taxon>Pseudomonadati</taxon>
        <taxon>Pseudomonadota</taxon>
        <taxon>Alphaproteobacteria</taxon>
        <taxon>Sphingomonadales</taxon>
        <taxon>Sphingomonadaceae</taxon>
        <taxon>Sphingobium</taxon>
    </lineage>
</organism>
<dbReference type="AlphaFoldDB" id="A0A9X1AJ81"/>
<comment type="similarity">
    <text evidence="1">Belongs to the aspartate/glutamate racemases family.</text>
</comment>
<dbReference type="NCBIfam" id="TIGR00035">
    <property type="entry name" value="asp_race"/>
    <property type="match status" value="1"/>
</dbReference>
<dbReference type="Gene3D" id="3.40.50.1860">
    <property type="match status" value="2"/>
</dbReference>
<gene>
    <name evidence="3" type="ORF">KK488_02450</name>
</gene>
<dbReference type="PANTHER" id="PTHR21198">
    <property type="entry name" value="GLUTAMATE RACEMASE"/>
    <property type="match status" value="1"/>
</dbReference>
<dbReference type="InterPro" id="IPR001920">
    <property type="entry name" value="Asp/Glu_race"/>
</dbReference>
<dbReference type="PANTHER" id="PTHR21198:SF7">
    <property type="entry name" value="ASPARTATE-GLUTAMATE RACEMASE FAMILY"/>
    <property type="match status" value="1"/>
</dbReference>
<dbReference type="InterPro" id="IPR015942">
    <property type="entry name" value="Asp/Glu/hydantoin_racemase"/>
</dbReference>
<evidence type="ECO:0000313" key="3">
    <source>
        <dbReference type="EMBL" id="MBT2185800.1"/>
    </source>
</evidence>
<dbReference type="SUPFAM" id="SSF53681">
    <property type="entry name" value="Aspartate/glutamate racemase"/>
    <property type="match status" value="2"/>
</dbReference>
<reference evidence="3" key="1">
    <citation type="submission" date="2021-05" db="EMBL/GenBank/DDBJ databases">
        <title>Genome of Sphingobium sp. strain.</title>
        <authorList>
            <person name="Fan R."/>
        </authorList>
    </citation>
    <scope>NUCLEOTIDE SEQUENCE</scope>
    <source>
        <strain evidence="3">H33</strain>
    </source>
</reference>
<evidence type="ECO:0000256" key="2">
    <source>
        <dbReference type="ARBA" id="ARBA00023235"/>
    </source>
</evidence>
<sequence>MKKLGLIGGLSWSSTARYYDLINRAVQRELGGLHSATLLIDSLDFAEVARCTSSNDWDCAAGHMIGAAKSLEAAGAEALMICANSLHKVASQIESSIGIPVINIIDEIGAKLKADKIKAVALVGTSNVMMDRDYRQKLVQTGGVSLLPADAELAGRIDRMVYDELAAGKITRDAERYMKSELTDIAKEEVQAVVLACTELELIVDVHANVLPIYDSTIIHAAAGARFILNG</sequence>
<keyword evidence="4" id="KW-1185">Reference proteome</keyword>
<name>A0A9X1AJ81_9SPHN</name>
<accession>A0A9X1AJ81</accession>
<dbReference type="EMBL" id="JAHGAW010000001">
    <property type="protein sequence ID" value="MBT2185800.1"/>
    <property type="molecule type" value="Genomic_DNA"/>
</dbReference>
<dbReference type="GO" id="GO:0047661">
    <property type="term" value="F:amino-acid racemase activity"/>
    <property type="evidence" value="ECO:0007669"/>
    <property type="project" value="InterPro"/>
</dbReference>